<proteinExistence type="predicted"/>
<dbReference type="OrthoDB" id="2931175at2"/>
<dbReference type="EMBL" id="JXBC01000013">
    <property type="protein sequence ID" value="KIU05533.1"/>
    <property type="molecule type" value="Genomic_DNA"/>
</dbReference>
<dbReference type="Pfam" id="PF14115">
    <property type="entry name" value="YuzL"/>
    <property type="match status" value="1"/>
</dbReference>
<dbReference type="AlphaFoldDB" id="A0A0C3KA95"/>
<name>A0A0C3KA95_BACIU</name>
<dbReference type="GeneID" id="86872175"/>
<evidence type="ECO:0000256" key="1">
    <source>
        <dbReference type="SAM" id="MobiDB-lite"/>
    </source>
</evidence>
<dbReference type="Proteomes" id="UP000032247">
    <property type="component" value="Unassembled WGS sequence"/>
</dbReference>
<dbReference type="EMBL" id="CP125292">
    <property type="protein sequence ID" value="WHM22937.1"/>
    <property type="molecule type" value="Genomic_DNA"/>
</dbReference>
<accession>A0A0C3KA95</accession>
<organism evidence="2 5">
    <name type="scientific">Bacillus subtilis</name>
    <dbReference type="NCBI Taxonomy" id="1423"/>
    <lineage>
        <taxon>Bacteria</taxon>
        <taxon>Bacillati</taxon>
        <taxon>Bacillota</taxon>
        <taxon>Bacilli</taxon>
        <taxon>Bacillales</taxon>
        <taxon>Bacillaceae</taxon>
        <taxon>Bacillus</taxon>
    </lineage>
</organism>
<dbReference type="Proteomes" id="UP001229422">
    <property type="component" value="Chromosome"/>
</dbReference>
<evidence type="ECO:0000313" key="5">
    <source>
        <dbReference type="Proteomes" id="UP000032247"/>
    </source>
</evidence>
<reference evidence="4" key="3">
    <citation type="submission" date="2023-05" db="EMBL/GenBank/DDBJ databases">
        <title>Complete genome sequence of Bacillus subtilis SRCM117797 isolated from Soybean paste.</title>
        <authorList>
            <person name="Abraha H.B."/>
            <person name="Kim K.-P."/>
            <person name="Ryu M.-S."/>
            <person name="Jeong D.-Y."/>
        </authorList>
    </citation>
    <scope>NUCLEOTIDE SEQUENCE</scope>
    <source>
        <strain evidence="4">SRCM117797</strain>
    </source>
</reference>
<feature type="region of interest" description="Disordered" evidence="1">
    <location>
        <begin position="1"/>
        <end position="48"/>
    </location>
</feature>
<evidence type="ECO:0000313" key="2">
    <source>
        <dbReference type="EMBL" id="KIU05533.1"/>
    </source>
</evidence>
<dbReference type="STRING" id="483913.AN935_16505"/>
<evidence type="ECO:0000313" key="3">
    <source>
        <dbReference type="EMBL" id="WEY85965.1"/>
    </source>
</evidence>
<evidence type="ECO:0000313" key="4">
    <source>
        <dbReference type="EMBL" id="WHM22937.1"/>
    </source>
</evidence>
<dbReference type="RefSeq" id="WP_003240817.1">
    <property type="nucleotide sequence ID" value="NZ_BAABSX010000011.1"/>
</dbReference>
<dbReference type="InterPro" id="IPR025625">
    <property type="entry name" value="YuzL"/>
</dbReference>
<feature type="compositionally biased region" description="Low complexity" evidence="1">
    <location>
        <begin position="9"/>
        <end position="18"/>
    </location>
</feature>
<dbReference type="PATRIC" id="fig|1423.134.peg.2057"/>
<sequence>MVREKKNPSSAAVSAASVKGDAGPTQHYGGGKRTSQNQQYKKHNMEQS</sequence>
<reference evidence="2 5" key="1">
    <citation type="submission" date="2014-12" db="EMBL/GenBank/DDBJ databases">
        <title>Comparative genome analysis of Bacillus coagulans HM-08, Clostridium butyricum HM-68, Bacillus subtilis HM-66 and Bacillus licheniformis BL-09.</title>
        <authorList>
            <person name="Zhang H."/>
        </authorList>
    </citation>
    <scope>NUCLEOTIDE SEQUENCE [LARGE SCALE GENOMIC DNA]</scope>
    <source>
        <strain evidence="2 5">HM-66</strain>
    </source>
</reference>
<dbReference type="Proteomes" id="UP001214898">
    <property type="component" value="Chromosome"/>
</dbReference>
<gene>
    <name evidence="3" type="primary">yuzL</name>
    <name evidence="3" type="ORF">P5633_07460</name>
    <name evidence="4" type="ORF">QL281_07870</name>
    <name evidence="2" type="ORF">SC09_contig4orf00344</name>
</gene>
<dbReference type="EMBL" id="CP120576">
    <property type="protein sequence ID" value="WEY85965.1"/>
    <property type="molecule type" value="Genomic_DNA"/>
</dbReference>
<protein>
    <submittedName>
        <fullName evidence="3">YuzL family protein</fullName>
    </submittedName>
</protein>
<reference evidence="3" key="2">
    <citation type="submission" date="2023-03" db="EMBL/GenBank/DDBJ databases">
        <title>Complete genome sequences of 52 Bacillus and Priestia strains isolated from West-African fermentations and 26 reference strains from the DSMZ collection.</title>
        <authorList>
            <person name="Wiedenbein E.S."/>
            <person name="Canoy T.S."/>
            <person name="Hui Y."/>
            <person name="Parkouda C."/>
            <person name="Dawende C."/>
            <person name="Ametefe E."/>
            <person name="Jespersen L."/>
            <person name="Nielsen D.S."/>
        </authorList>
    </citation>
    <scope>NUCLEOTIDE SEQUENCE</scope>
    <source>
        <strain evidence="3">PRO56</strain>
    </source>
</reference>